<accession>A0A5C5Z5V1</accession>
<dbReference type="SMART" id="SM00228">
    <property type="entry name" value="PDZ"/>
    <property type="match status" value="1"/>
</dbReference>
<dbReference type="EMBL" id="SJPJ01000001">
    <property type="protein sequence ID" value="TWT82201.1"/>
    <property type="molecule type" value="Genomic_DNA"/>
</dbReference>
<protein>
    <recommendedName>
        <fullName evidence="2">PDZ domain-containing protein</fullName>
    </recommendedName>
</protein>
<dbReference type="SUPFAM" id="SSF50156">
    <property type="entry name" value="PDZ domain-like"/>
    <property type="match status" value="1"/>
</dbReference>
<feature type="chain" id="PRO_5022811688" description="PDZ domain-containing protein" evidence="1">
    <location>
        <begin position="23"/>
        <end position="161"/>
    </location>
</feature>
<dbReference type="InterPro" id="IPR036034">
    <property type="entry name" value="PDZ_sf"/>
</dbReference>
<organism evidence="3 4">
    <name type="scientific">Novipirellula herctigrandis</name>
    <dbReference type="NCBI Taxonomy" id="2527986"/>
    <lineage>
        <taxon>Bacteria</taxon>
        <taxon>Pseudomonadati</taxon>
        <taxon>Planctomycetota</taxon>
        <taxon>Planctomycetia</taxon>
        <taxon>Pirellulales</taxon>
        <taxon>Pirellulaceae</taxon>
        <taxon>Novipirellula</taxon>
    </lineage>
</organism>
<sequence precursor="true">MKTANTLAALLATLITVSAASAQNRIQVVPMPIGPPTQPTSSYFLGVYTSTVVLPNSGVGPVAAIETRVIPYPGPGPQQQYGQRVNSVVPGSPAQQIGLEPGDILVTANSIPLTCQGELLRAINRSGGQLQMTVVNVRTGQPQHLTAYPRYQGGPVAMNRR</sequence>
<dbReference type="InterPro" id="IPR001478">
    <property type="entry name" value="PDZ"/>
</dbReference>
<feature type="domain" description="PDZ" evidence="2">
    <location>
        <begin position="85"/>
        <end position="138"/>
    </location>
</feature>
<gene>
    <name evidence="3" type="ORF">CA13_36620</name>
</gene>
<reference evidence="3 4" key="1">
    <citation type="submission" date="2019-02" db="EMBL/GenBank/DDBJ databases">
        <title>Deep-cultivation of Planctomycetes and their phenomic and genomic characterization uncovers novel biology.</title>
        <authorList>
            <person name="Wiegand S."/>
            <person name="Jogler M."/>
            <person name="Boedeker C."/>
            <person name="Pinto D."/>
            <person name="Vollmers J."/>
            <person name="Rivas-Marin E."/>
            <person name="Kohn T."/>
            <person name="Peeters S.H."/>
            <person name="Heuer A."/>
            <person name="Rast P."/>
            <person name="Oberbeckmann S."/>
            <person name="Bunk B."/>
            <person name="Jeske O."/>
            <person name="Meyerdierks A."/>
            <person name="Storesund J.E."/>
            <person name="Kallscheuer N."/>
            <person name="Luecker S."/>
            <person name="Lage O.M."/>
            <person name="Pohl T."/>
            <person name="Merkel B.J."/>
            <person name="Hornburger P."/>
            <person name="Mueller R.-W."/>
            <person name="Bruemmer F."/>
            <person name="Labrenz M."/>
            <person name="Spormann A.M."/>
            <person name="Op Den Camp H."/>
            <person name="Overmann J."/>
            <person name="Amann R."/>
            <person name="Jetten M.S.M."/>
            <person name="Mascher T."/>
            <person name="Medema M.H."/>
            <person name="Devos D.P."/>
            <person name="Kaster A.-K."/>
            <person name="Ovreas L."/>
            <person name="Rohde M."/>
            <person name="Galperin M.Y."/>
            <person name="Jogler C."/>
        </authorList>
    </citation>
    <scope>NUCLEOTIDE SEQUENCE [LARGE SCALE GENOMIC DNA]</scope>
    <source>
        <strain evidence="3 4">CA13</strain>
    </source>
</reference>
<keyword evidence="4" id="KW-1185">Reference proteome</keyword>
<evidence type="ECO:0000256" key="1">
    <source>
        <dbReference type="SAM" id="SignalP"/>
    </source>
</evidence>
<dbReference type="Proteomes" id="UP000315010">
    <property type="component" value="Unassembled WGS sequence"/>
</dbReference>
<feature type="signal peptide" evidence="1">
    <location>
        <begin position="1"/>
        <end position="22"/>
    </location>
</feature>
<comment type="caution">
    <text evidence="3">The sequence shown here is derived from an EMBL/GenBank/DDBJ whole genome shotgun (WGS) entry which is preliminary data.</text>
</comment>
<dbReference type="PROSITE" id="PS50106">
    <property type="entry name" value="PDZ"/>
    <property type="match status" value="1"/>
</dbReference>
<dbReference type="Gene3D" id="2.30.42.10">
    <property type="match status" value="1"/>
</dbReference>
<name>A0A5C5Z5V1_9BACT</name>
<keyword evidence="1" id="KW-0732">Signal</keyword>
<dbReference type="RefSeq" id="WP_146398559.1">
    <property type="nucleotide sequence ID" value="NZ_SJPJ01000001.1"/>
</dbReference>
<evidence type="ECO:0000313" key="3">
    <source>
        <dbReference type="EMBL" id="TWT82201.1"/>
    </source>
</evidence>
<dbReference type="Pfam" id="PF17820">
    <property type="entry name" value="PDZ_6"/>
    <property type="match status" value="1"/>
</dbReference>
<evidence type="ECO:0000313" key="4">
    <source>
        <dbReference type="Proteomes" id="UP000315010"/>
    </source>
</evidence>
<dbReference type="InterPro" id="IPR041489">
    <property type="entry name" value="PDZ_6"/>
</dbReference>
<evidence type="ECO:0000259" key="2">
    <source>
        <dbReference type="PROSITE" id="PS50106"/>
    </source>
</evidence>
<dbReference type="AlphaFoldDB" id="A0A5C5Z5V1"/>
<dbReference type="OrthoDB" id="281715at2"/>
<proteinExistence type="predicted"/>